<protein>
    <submittedName>
        <fullName evidence="1">Uncharacterized protein</fullName>
    </submittedName>
</protein>
<dbReference type="SUPFAM" id="SSF48452">
    <property type="entry name" value="TPR-like"/>
    <property type="match status" value="1"/>
</dbReference>
<gene>
    <name evidence="1" type="ORF">METZ01_LOCUS209158</name>
</gene>
<organism evidence="1">
    <name type="scientific">marine metagenome</name>
    <dbReference type="NCBI Taxonomy" id="408172"/>
    <lineage>
        <taxon>unclassified sequences</taxon>
        <taxon>metagenomes</taxon>
        <taxon>ecological metagenomes</taxon>
    </lineage>
</organism>
<proteinExistence type="predicted"/>
<dbReference type="InterPro" id="IPR019734">
    <property type="entry name" value="TPR_rpt"/>
</dbReference>
<name>A0A382F1Q3_9ZZZZ</name>
<evidence type="ECO:0000313" key="1">
    <source>
        <dbReference type="EMBL" id="SVB56304.1"/>
    </source>
</evidence>
<reference evidence="1" key="1">
    <citation type="submission" date="2018-05" db="EMBL/GenBank/DDBJ databases">
        <authorList>
            <person name="Lanie J.A."/>
            <person name="Ng W.-L."/>
            <person name="Kazmierczak K.M."/>
            <person name="Andrzejewski T.M."/>
            <person name="Davidsen T.M."/>
            <person name="Wayne K.J."/>
            <person name="Tettelin H."/>
            <person name="Glass J.I."/>
            <person name="Rusch D."/>
            <person name="Podicherti R."/>
            <person name="Tsui H.-C.T."/>
            <person name="Winkler M.E."/>
        </authorList>
    </citation>
    <scope>NUCLEOTIDE SEQUENCE</scope>
</reference>
<dbReference type="AlphaFoldDB" id="A0A382F1Q3"/>
<dbReference type="PROSITE" id="PS50293">
    <property type="entry name" value="TPR_REGION"/>
    <property type="match status" value="1"/>
</dbReference>
<dbReference type="Pfam" id="PF14559">
    <property type="entry name" value="TPR_19"/>
    <property type="match status" value="1"/>
</dbReference>
<dbReference type="InterPro" id="IPR011990">
    <property type="entry name" value="TPR-like_helical_dom_sf"/>
</dbReference>
<dbReference type="PROSITE" id="PS50005">
    <property type="entry name" value="TPR"/>
    <property type="match status" value="1"/>
</dbReference>
<accession>A0A382F1Q3</accession>
<sequence length="82" mass="9488">YAYWGAALQNLNQYDKAVEKLERALEIHPKNTNVFRTLIDALFQLKRYGEAWEAVKQAREIQVVIPKSTLKRLEEVFPAPTG</sequence>
<dbReference type="EMBL" id="UINC01047256">
    <property type="protein sequence ID" value="SVB56304.1"/>
    <property type="molecule type" value="Genomic_DNA"/>
</dbReference>
<dbReference type="Gene3D" id="1.25.40.10">
    <property type="entry name" value="Tetratricopeptide repeat domain"/>
    <property type="match status" value="1"/>
</dbReference>
<feature type="non-terminal residue" evidence="1">
    <location>
        <position position="1"/>
    </location>
</feature>